<keyword evidence="10" id="KW-1185">Reference proteome</keyword>
<feature type="transmembrane region" description="Helical" evidence="7">
    <location>
        <begin position="56"/>
        <end position="75"/>
    </location>
</feature>
<reference evidence="9 10" key="1">
    <citation type="submission" date="2019-10" db="EMBL/GenBank/DDBJ databases">
        <authorList>
            <person name="Palmer J.M."/>
        </authorList>
    </citation>
    <scope>NUCLEOTIDE SEQUENCE [LARGE SCALE GENOMIC DNA]</scope>
    <source>
        <strain evidence="9 10">TWF696</strain>
    </source>
</reference>
<evidence type="ECO:0000313" key="9">
    <source>
        <dbReference type="EMBL" id="KAK6359215.1"/>
    </source>
</evidence>
<dbReference type="InterPro" id="IPR049326">
    <property type="entry name" value="Rhodopsin_dom_fungi"/>
</dbReference>
<feature type="transmembrane region" description="Helical" evidence="7">
    <location>
        <begin position="221"/>
        <end position="242"/>
    </location>
</feature>
<keyword evidence="2 7" id="KW-0812">Transmembrane</keyword>
<dbReference type="PANTHER" id="PTHR33048">
    <property type="entry name" value="PTH11-LIKE INTEGRAL MEMBRANE PROTEIN (AFU_ORTHOLOGUE AFUA_5G11245)"/>
    <property type="match status" value="1"/>
</dbReference>
<keyword evidence="4 7" id="KW-0472">Membrane</keyword>
<comment type="similarity">
    <text evidence="5">Belongs to the SAT4 family.</text>
</comment>
<dbReference type="Proteomes" id="UP001375240">
    <property type="component" value="Unassembled WGS sequence"/>
</dbReference>
<feature type="transmembrane region" description="Helical" evidence="7">
    <location>
        <begin position="87"/>
        <end position="110"/>
    </location>
</feature>
<dbReference type="AlphaFoldDB" id="A0AAV9VHH7"/>
<feature type="region of interest" description="Disordered" evidence="6">
    <location>
        <begin position="410"/>
        <end position="469"/>
    </location>
</feature>
<name>A0AAV9VHH7_9PEZI</name>
<gene>
    <name evidence="9" type="ORF">TWF696_000379</name>
</gene>
<evidence type="ECO:0000259" key="8">
    <source>
        <dbReference type="Pfam" id="PF20684"/>
    </source>
</evidence>
<evidence type="ECO:0000256" key="7">
    <source>
        <dbReference type="SAM" id="Phobius"/>
    </source>
</evidence>
<evidence type="ECO:0000256" key="3">
    <source>
        <dbReference type="ARBA" id="ARBA00022989"/>
    </source>
</evidence>
<sequence>MVSPTLTLSTGQTMQDLVQLAGLRNLSGKHEPLGWVPPALLDPNYVPPVNLAGVDLYTGTAFLAASVLIATWKIVTTQRTRSSKLLFLEDWLLLLALAGQATYMGITWTASKYQMGWHVYDIKYYSLLELYKYTGAWNLVLIWIYCTSRASLLISIRRLYSPIKTRIKLVTDILAIGKVFSLIACTFAFIFDVPQHPEAVFNLVSALKNGADFGKLNIRFMAAQAAFDTIILLLPLPLFWMLKHSPERRRTRAAIVCICGFWVTTMFAGYARLVVVIHMKGVIYHDFSWYLPRIGIANNVEIFLTMITTCLPTASLFFKWVYNKPRIPSASAVLRRTIRKSRLKRRAESTAESMRTAATDDTYDTEWTKGDTIRSEFRPDDSITVIKSPSIAKVKTADDASQPNMYLTVSKPESTLSSARRSSSAHDGFNERRYSHSSSCHMHTRTLKFQDLASPSRKSTLSLRETDMGDDEEDNFYEMLVPSDSFFPLGTGLRPRPAVRREDLELQEV</sequence>
<evidence type="ECO:0000256" key="4">
    <source>
        <dbReference type="ARBA" id="ARBA00023136"/>
    </source>
</evidence>
<comment type="subcellular location">
    <subcellularLocation>
        <location evidence="1">Membrane</location>
        <topology evidence="1">Multi-pass membrane protein</topology>
    </subcellularLocation>
</comment>
<feature type="domain" description="Rhodopsin" evidence="8">
    <location>
        <begin position="79"/>
        <end position="316"/>
    </location>
</feature>
<dbReference type="InterPro" id="IPR052337">
    <property type="entry name" value="SAT4-like"/>
</dbReference>
<accession>A0AAV9VHH7</accession>
<comment type="caution">
    <text evidence="9">The sequence shown here is derived from an EMBL/GenBank/DDBJ whole genome shotgun (WGS) entry which is preliminary data.</text>
</comment>
<feature type="transmembrane region" description="Helical" evidence="7">
    <location>
        <begin position="254"/>
        <end position="279"/>
    </location>
</feature>
<evidence type="ECO:0000313" key="10">
    <source>
        <dbReference type="Proteomes" id="UP001375240"/>
    </source>
</evidence>
<proteinExistence type="inferred from homology"/>
<dbReference type="Pfam" id="PF20684">
    <property type="entry name" value="Fung_rhodopsin"/>
    <property type="match status" value="1"/>
</dbReference>
<keyword evidence="3 7" id="KW-1133">Transmembrane helix</keyword>
<evidence type="ECO:0000256" key="1">
    <source>
        <dbReference type="ARBA" id="ARBA00004141"/>
    </source>
</evidence>
<evidence type="ECO:0000256" key="2">
    <source>
        <dbReference type="ARBA" id="ARBA00022692"/>
    </source>
</evidence>
<evidence type="ECO:0000256" key="5">
    <source>
        <dbReference type="ARBA" id="ARBA00038359"/>
    </source>
</evidence>
<organism evidence="9 10">
    <name type="scientific">Orbilia brochopaga</name>
    <dbReference type="NCBI Taxonomy" id="3140254"/>
    <lineage>
        <taxon>Eukaryota</taxon>
        <taxon>Fungi</taxon>
        <taxon>Dikarya</taxon>
        <taxon>Ascomycota</taxon>
        <taxon>Pezizomycotina</taxon>
        <taxon>Orbiliomycetes</taxon>
        <taxon>Orbiliales</taxon>
        <taxon>Orbiliaceae</taxon>
        <taxon>Orbilia</taxon>
    </lineage>
</organism>
<evidence type="ECO:0000256" key="6">
    <source>
        <dbReference type="SAM" id="MobiDB-lite"/>
    </source>
</evidence>
<protein>
    <recommendedName>
        <fullName evidence="8">Rhodopsin domain-containing protein</fullName>
    </recommendedName>
</protein>
<feature type="transmembrane region" description="Helical" evidence="7">
    <location>
        <begin position="130"/>
        <end position="148"/>
    </location>
</feature>
<dbReference type="PANTHER" id="PTHR33048:SF47">
    <property type="entry name" value="INTEGRAL MEMBRANE PROTEIN-RELATED"/>
    <property type="match status" value="1"/>
</dbReference>
<dbReference type="GO" id="GO:0016020">
    <property type="term" value="C:membrane"/>
    <property type="evidence" value="ECO:0007669"/>
    <property type="project" value="UniProtKB-SubCell"/>
</dbReference>
<feature type="transmembrane region" description="Helical" evidence="7">
    <location>
        <begin position="299"/>
        <end position="322"/>
    </location>
</feature>
<feature type="transmembrane region" description="Helical" evidence="7">
    <location>
        <begin position="169"/>
        <end position="191"/>
    </location>
</feature>
<dbReference type="EMBL" id="JAVHNQ010000001">
    <property type="protein sequence ID" value="KAK6359215.1"/>
    <property type="molecule type" value="Genomic_DNA"/>
</dbReference>